<dbReference type="PROSITE" id="PS00908">
    <property type="entry name" value="MR_MLE_1"/>
    <property type="match status" value="1"/>
</dbReference>
<dbReference type="Pfam" id="PF13378">
    <property type="entry name" value="MR_MLE_C"/>
    <property type="match status" value="1"/>
</dbReference>
<protein>
    <submittedName>
        <fullName evidence="5">Mandelate racemase/muconate lactonizing enzyme family protein</fullName>
    </submittedName>
</protein>
<dbReference type="EMBL" id="JAWSTH010000008">
    <property type="protein sequence ID" value="MDW5593691.1"/>
    <property type="molecule type" value="Genomic_DNA"/>
</dbReference>
<evidence type="ECO:0000256" key="3">
    <source>
        <dbReference type="ARBA" id="ARBA00022842"/>
    </source>
</evidence>
<reference evidence="5 6" key="2">
    <citation type="submission" date="2023-10" db="EMBL/GenBank/DDBJ databases">
        <authorList>
            <person name="Han X.F."/>
        </authorList>
    </citation>
    <scope>NUCLEOTIDE SEQUENCE [LARGE SCALE GENOMIC DNA]</scope>
    <source>
        <strain evidence="5 6">KCTC 39840</strain>
    </source>
</reference>
<dbReference type="InterPro" id="IPR013341">
    <property type="entry name" value="Mandelate_racemase_N_dom"/>
</dbReference>
<dbReference type="CDD" id="cd03316">
    <property type="entry name" value="MR_like"/>
    <property type="match status" value="1"/>
</dbReference>
<reference evidence="6" key="1">
    <citation type="submission" date="2023-07" db="EMBL/GenBank/DDBJ databases">
        <title>Conexibacter stalactiti sp. nov., isolated from stalactites in a lava cave and emended description of the genus Conexibacter.</title>
        <authorList>
            <person name="Lee S.D."/>
        </authorList>
    </citation>
    <scope>NUCLEOTIDE SEQUENCE [LARGE SCALE GENOMIC DNA]</scope>
    <source>
        <strain evidence="6">KCTC 39840</strain>
    </source>
</reference>
<dbReference type="InterPro" id="IPR029065">
    <property type="entry name" value="Enolase_C-like"/>
</dbReference>
<dbReference type="PANTHER" id="PTHR13794:SF58">
    <property type="entry name" value="MITOCHONDRIAL ENOLASE SUPERFAMILY MEMBER 1"/>
    <property type="match status" value="1"/>
</dbReference>
<dbReference type="SMART" id="SM00922">
    <property type="entry name" value="MR_MLE"/>
    <property type="match status" value="1"/>
</dbReference>
<dbReference type="InterPro" id="IPR046945">
    <property type="entry name" value="RHMD-like"/>
</dbReference>
<dbReference type="RefSeq" id="WP_318595951.1">
    <property type="nucleotide sequence ID" value="NZ_JAWSTH010000008.1"/>
</dbReference>
<dbReference type="InterPro" id="IPR036849">
    <property type="entry name" value="Enolase-like_C_sf"/>
</dbReference>
<dbReference type="Gene3D" id="3.30.390.10">
    <property type="entry name" value="Enolase-like, N-terminal domain"/>
    <property type="match status" value="1"/>
</dbReference>
<gene>
    <name evidence="5" type="ORF">R7226_05045</name>
</gene>
<dbReference type="InterPro" id="IPR018110">
    <property type="entry name" value="Mandel_Rmase/mucon_lact_enz_CS"/>
</dbReference>
<sequence>MTILTPPAPLPARDSLVIADVEVLILDGGIEYGQPTPGGELSGPRHSCVVKVTSEEGLVGWADVDSHPWIVKAIVDAHPHIPNFCSGLRDAIVGLSAWDRHTAWERMYEASWYHGRRGPALHAISGIDVALWDLAGRGAGQPLHVLLGGARRDSVRAYASTLFRETPEQMREATRAYLDRGFRAIKFGWGPFGTDARRDHELLAAAREEAGPDVKLMVDGHIAGDFAAARAHVRTLEELNPFWIEEPRPADRPDELTRLGRSTRLRIASGEQLGGISEYEELLREDGISVVQPDLGRCGGFSALQRIVELARLRGALVVPHAWTSHLLTAATLHAAAWLPEEPFVEVNASTAPLVQQLAQLDLDLVDGRVRVPTGPGLGVEVDPAVVDRFRVA</sequence>
<keyword evidence="3" id="KW-0460">Magnesium</keyword>
<dbReference type="Proteomes" id="UP001284601">
    <property type="component" value="Unassembled WGS sequence"/>
</dbReference>
<dbReference type="PROSITE" id="PS00909">
    <property type="entry name" value="MR_MLE_2"/>
    <property type="match status" value="1"/>
</dbReference>
<evidence type="ECO:0000259" key="4">
    <source>
        <dbReference type="SMART" id="SM00922"/>
    </source>
</evidence>
<dbReference type="SUPFAM" id="SSF54826">
    <property type="entry name" value="Enolase N-terminal domain-like"/>
    <property type="match status" value="1"/>
</dbReference>
<evidence type="ECO:0000313" key="5">
    <source>
        <dbReference type="EMBL" id="MDW5593691.1"/>
    </source>
</evidence>
<keyword evidence="2" id="KW-0479">Metal-binding</keyword>
<dbReference type="SUPFAM" id="SSF51604">
    <property type="entry name" value="Enolase C-terminal domain-like"/>
    <property type="match status" value="1"/>
</dbReference>
<evidence type="ECO:0000256" key="2">
    <source>
        <dbReference type="ARBA" id="ARBA00022723"/>
    </source>
</evidence>
<accession>A0ABU4HK50</accession>
<dbReference type="PANTHER" id="PTHR13794">
    <property type="entry name" value="ENOLASE SUPERFAMILY, MANDELATE RACEMASE"/>
    <property type="match status" value="1"/>
</dbReference>
<dbReference type="Gene3D" id="3.20.20.120">
    <property type="entry name" value="Enolase-like C-terminal domain"/>
    <property type="match status" value="1"/>
</dbReference>
<organism evidence="5 6">
    <name type="scientific">Conexibacter stalactiti</name>
    <dbReference type="NCBI Taxonomy" id="1940611"/>
    <lineage>
        <taxon>Bacteria</taxon>
        <taxon>Bacillati</taxon>
        <taxon>Actinomycetota</taxon>
        <taxon>Thermoleophilia</taxon>
        <taxon>Solirubrobacterales</taxon>
        <taxon>Conexibacteraceae</taxon>
        <taxon>Conexibacter</taxon>
    </lineage>
</organism>
<dbReference type="SFLD" id="SFLDG00179">
    <property type="entry name" value="mandelate_racemase"/>
    <property type="match status" value="1"/>
</dbReference>
<dbReference type="Pfam" id="PF02746">
    <property type="entry name" value="MR_MLE_N"/>
    <property type="match status" value="1"/>
</dbReference>
<comment type="cofactor">
    <cofactor evidence="1">
        <name>Mg(2+)</name>
        <dbReference type="ChEBI" id="CHEBI:18420"/>
    </cofactor>
</comment>
<evidence type="ECO:0000256" key="1">
    <source>
        <dbReference type="ARBA" id="ARBA00001946"/>
    </source>
</evidence>
<name>A0ABU4HK50_9ACTN</name>
<keyword evidence="6" id="KW-1185">Reference proteome</keyword>
<dbReference type="SFLD" id="SFLDS00001">
    <property type="entry name" value="Enolase"/>
    <property type="match status" value="1"/>
</dbReference>
<dbReference type="InterPro" id="IPR029017">
    <property type="entry name" value="Enolase-like_N"/>
</dbReference>
<comment type="caution">
    <text evidence="5">The sequence shown here is derived from an EMBL/GenBank/DDBJ whole genome shotgun (WGS) entry which is preliminary data.</text>
</comment>
<evidence type="ECO:0000313" key="6">
    <source>
        <dbReference type="Proteomes" id="UP001284601"/>
    </source>
</evidence>
<dbReference type="InterPro" id="IPR013342">
    <property type="entry name" value="Mandelate_racemase_C"/>
</dbReference>
<feature type="domain" description="Mandelate racemase/muconate lactonizing enzyme C-terminal" evidence="4">
    <location>
        <begin position="167"/>
        <end position="266"/>
    </location>
</feature>
<proteinExistence type="predicted"/>